<feature type="transmembrane region" description="Helical" evidence="1">
    <location>
        <begin position="117"/>
        <end position="136"/>
    </location>
</feature>
<dbReference type="InterPro" id="IPR010640">
    <property type="entry name" value="Low_temperature_requirement_A"/>
</dbReference>
<dbReference type="Proteomes" id="UP001318300">
    <property type="component" value="Unassembled WGS sequence"/>
</dbReference>
<feature type="transmembrane region" description="Helical" evidence="1">
    <location>
        <begin position="84"/>
        <end position="105"/>
    </location>
</feature>
<keyword evidence="1" id="KW-1133">Transmembrane helix</keyword>
<evidence type="ECO:0000256" key="1">
    <source>
        <dbReference type="SAM" id="Phobius"/>
    </source>
</evidence>
<feature type="transmembrane region" description="Helical" evidence="1">
    <location>
        <begin position="308"/>
        <end position="329"/>
    </location>
</feature>
<feature type="transmembrane region" description="Helical" evidence="1">
    <location>
        <begin position="148"/>
        <end position="167"/>
    </location>
</feature>
<feature type="transmembrane region" description="Helical" evidence="1">
    <location>
        <begin position="206"/>
        <end position="226"/>
    </location>
</feature>
<keyword evidence="3" id="KW-1185">Reference proteome</keyword>
<dbReference type="Pfam" id="PF06772">
    <property type="entry name" value="LtrA"/>
    <property type="match status" value="1"/>
</dbReference>
<feature type="transmembrane region" description="Helical" evidence="1">
    <location>
        <begin position="238"/>
        <end position="256"/>
    </location>
</feature>
<feature type="transmembrane region" description="Helical" evidence="1">
    <location>
        <begin position="51"/>
        <end position="72"/>
    </location>
</feature>
<evidence type="ECO:0000313" key="3">
    <source>
        <dbReference type="Proteomes" id="UP001318300"/>
    </source>
</evidence>
<dbReference type="EMBL" id="JAAOYO010000001">
    <property type="protein sequence ID" value="NII40005.1"/>
    <property type="molecule type" value="Genomic_DNA"/>
</dbReference>
<name>A0ABX0T3E3_9MICO</name>
<organism evidence="2 3">
    <name type="scientific">Curtobacterium salicis</name>
    <dbReference type="NCBI Taxonomy" id="1779862"/>
    <lineage>
        <taxon>Bacteria</taxon>
        <taxon>Bacillati</taxon>
        <taxon>Actinomycetota</taxon>
        <taxon>Actinomycetes</taxon>
        <taxon>Micrococcales</taxon>
        <taxon>Microbacteriaceae</taxon>
        <taxon>Curtobacterium</taxon>
    </lineage>
</organism>
<keyword evidence="1" id="KW-0812">Transmembrane</keyword>
<protein>
    <submittedName>
        <fullName evidence="2">Low temperature requirement protein LtrA</fullName>
    </submittedName>
</protein>
<evidence type="ECO:0000313" key="2">
    <source>
        <dbReference type="EMBL" id="NII40005.1"/>
    </source>
</evidence>
<feature type="transmembrane region" description="Helical" evidence="1">
    <location>
        <begin position="21"/>
        <end position="39"/>
    </location>
</feature>
<keyword evidence="1" id="KW-0472">Membrane</keyword>
<feature type="transmembrane region" description="Helical" evidence="1">
    <location>
        <begin position="276"/>
        <end position="296"/>
    </location>
</feature>
<dbReference type="PANTHER" id="PTHR36840:SF1">
    <property type="entry name" value="BLL5714 PROTEIN"/>
    <property type="match status" value="1"/>
</dbReference>
<dbReference type="RefSeq" id="WP_252727522.1">
    <property type="nucleotide sequence ID" value="NZ_JAAOYO010000001.1"/>
</dbReference>
<sequence length="388" mass="41756">MTIGLRRMAPRDPAQRHRAATPLELLFDLVFVVAVGLAATNLHEIEAEGHLASAVFSYCLVFFSIWWAWVNFTWFATSFDTDDWLYRVMTVVQMAGVLVLAAGVHDAMVDADFTIGIIGYVLMRLALVGQWIRAAVSSPRYRRTATRYAVGVVLVQLLWVASLTLPLELRPVAAPFLILAEVLVPVWAETGAETTQWHTHHLAERYSLFTLIVLGEGLVASANAVIDALAHTEHLGSLLTLAACGLVITVGMWWIYFSREQHDHIRSLPTALLFGYGHYVVFAAAGALPAGIEVAVQADAGHGGLTSTAVAATVAVPVALFVLSIWWLAIRPSLTPRVNAVVVALTLAVVASVALPAVSLPLTAVLVVAVVVTLEVASSSGHREHPEG</sequence>
<gene>
    <name evidence="2" type="ORF">E9228_000624</name>
</gene>
<proteinExistence type="predicted"/>
<feature type="transmembrane region" description="Helical" evidence="1">
    <location>
        <begin position="341"/>
        <end position="374"/>
    </location>
</feature>
<dbReference type="PANTHER" id="PTHR36840">
    <property type="entry name" value="BLL5714 PROTEIN"/>
    <property type="match status" value="1"/>
</dbReference>
<comment type="caution">
    <text evidence="2">The sequence shown here is derived from an EMBL/GenBank/DDBJ whole genome shotgun (WGS) entry which is preliminary data.</text>
</comment>
<reference evidence="2 3" key="1">
    <citation type="submission" date="2020-03" db="EMBL/GenBank/DDBJ databases">
        <title>Above-ground endophytic microbial communities from plants in different locations in the United States.</title>
        <authorList>
            <person name="Frank C."/>
        </authorList>
    </citation>
    <scope>NUCLEOTIDE SEQUENCE [LARGE SCALE GENOMIC DNA]</scope>
    <source>
        <strain evidence="2 3">WW7</strain>
    </source>
</reference>
<accession>A0ABX0T3E3</accession>